<sequence length="265" mass="30441">MASNMIVKFDRYWNDVHGVLAMANLLDPRFKLKLPQYFFPLIYGEDKAEDEVKKVRKLCENIFLEYQARVCEKSSQEVRVICSLDFSIEGERDLLDGFFSWNSETSDVNEKSELDCYLEEKTLPGSYGFDILGWWKLNGIKYPIMSEIARDILAIPISTVASESSFSTSGRIVSTHRNRLQPSTLEVIMCTQNWLWTGKKGNIVDGVGDVQVDDDNDNEMNEVKWREWGNRGFWGNGETKKMGKMGKWGCGWGTYIRSHFPIGNP</sequence>
<accession>A0AAD9TU91</accession>
<organism evidence="3 4">
    <name type="scientific">Dipteronia dyeriana</name>
    <dbReference type="NCBI Taxonomy" id="168575"/>
    <lineage>
        <taxon>Eukaryota</taxon>
        <taxon>Viridiplantae</taxon>
        <taxon>Streptophyta</taxon>
        <taxon>Embryophyta</taxon>
        <taxon>Tracheophyta</taxon>
        <taxon>Spermatophyta</taxon>
        <taxon>Magnoliopsida</taxon>
        <taxon>eudicotyledons</taxon>
        <taxon>Gunneridae</taxon>
        <taxon>Pentapetalae</taxon>
        <taxon>rosids</taxon>
        <taxon>malvids</taxon>
        <taxon>Sapindales</taxon>
        <taxon>Sapindaceae</taxon>
        <taxon>Hippocastanoideae</taxon>
        <taxon>Acereae</taxon>
        <taxon>Dipteronia</taxon>
    </lineage>
</organism>
<dbReference type="InterPro" id="IPR012337">
    <property type="entry name" value="RNaseH-like_sf"/>
</dbReference>
<dbReference type="GO" id="GO:0046983">
    <property type="term" value="F:protein dimerization activity"/>
    <property type="evidence" value="ECO:0007669"/>
    <property type="project" value="InterPro"/>
</dbReference>
<evidence type="ECO:0000259" key="1">
    <source>
        <dbReference type="Pfam" id="PF05699"/>
    </source>
</evidence>
<dbReference type="InterPro" id="IPR008906">
    <property type="entry name" value="HATC_C_dom"/>
</dbReference>
<dbReference type="GO" id="GO:0003677">
    <property type="term" value="F:DNA binding"/>
    <property type="evidence" value="ECO:0007669"/>
    <property type="project" value="InterPro"/>
</dbReference>
<dbReference type="Pfam" id="PF05699">
    <property type="entry name" value="Dimer_Tnp_hAT"/>
    <property type="match status" value="1"/>
</dbReference>
<evidence type="ECO:0000313" key="3">
    <source>
        <dbReference type="EMBL" id="KAK2642296.1"/>
    </source>
</evidence>
<protein>
    <recommendedName>
        <fullName evidence="5">Transposase</fullName>
    </recommendedName>
</protein>
<keyword evidence="4" id="KW-1185">Reference proteome</keyword>
<comment type="caution">
    <text evidence="3">The sequence shown here is derived from an EMBL/GenBank/DDBJ whole genome shotgun (WGS) entry which is preliminary data.</text>
</comment>
<dbReference type="AlphaFoldDB" id="A0AAD9TU91"/>
<reference evidence="3" key="1">
    <citation type="journal article" date="2023" name="Plant J.">
        <title>Genome sequences and population genomics provide insights into the demographic history, inbreeding, and mutation load of two 'living fossil' tree species of Dipteronia.</title>
        <authorList>
            <person name="Feng Y."/>
            <person name="Comes H.P."/>
            <person name="Chen J."/>
            <person name="Zhu S."/>
            <person name="Lu R."/>
            <person name="Zhang X."/>
            <person name="Li P."/>
            <person name="Qiu J."/>
            <person name="Olsen K.M."/>
            <person name="Qiu Y."/>
        </authorList>
    </citation>
    <scope>NUCLEOTIDE SEQUENCE</scope>
    <source>
        <strain evidence="3">KIB01</strain>
    </source>
</reference>
<dbReference type="Pfam" id="PF14372">
    <property type="entry name" value="hAT-like_RNase-H"/>
    <property type="match status" value="1"/>
</dbReference>
<gene>
    <name evidence="3" type="ORF">Ddye_024059</name>
</gene>
<feature type="domain" description="hAT-like transposase RNase-H fold" evidence="2">
    <location>
        <begin position="1"/>
        <end position="66"/>
    </location>
</feature>
<evidence type="ECO:0008006" key="5">
    <source>
        <dbReference type="Google" id="ProtNLM"/>
    </source>
</evidence>
<feature type="domain" description="HAT C-terminal dimerisation" evidence="1">
    <location>
        <begin position="113"/>
        <end position="195"/>
    </location>
</feature>
<dbReference type="InterPro" id="IPR025525">
    <property type="entry name" value="hAT-like_transposase_RNase-H"/>
</dbReference>
<dbReference type="PANTHER" id="PTHR23272">
    <property type="entry name" value="BED FINGER-RELATED"/>
    <property type="match status" value="1"/>
</dbReference>
<dbReference type="EMBL" id="JANJYI010000007">
    <property type="protein sequence ID" value="KAK2642296.1"/>
    <property type="molecule type" value="Genomic_DNA"/>
</dbReference>
<dbReference type="Proteomes" id="UP001280121">
    <property type="component" value="Unassembled WGS sequence"/>
</dbReference>
<name>A0AAD9TU91_9ROSI</name>
<proteinExistence type="predicted"/>
<dbReference type="PANTHER" id="PTHR23272:SF179">
    <property type="entry name" value="ZINC FINGER BED DOMAIN-CONTAINING PROTEIN RICESLEEPER 2-LIKE ISOFORM X1"/>
    <property type="match status" value="1"/>
</dbReference>
<evidence type="ECO:0000259" key="2">
    <source>
        <dbReference type="Pfam" id="PF14372"/>
    </source>
</evidence>
<dbReference type="SUPFAM" id="SSF53098">
    <property type="entry name" value="Ribonuclease H-like"/>
    <property type="match status" value="1"/>
</dbReference>
<evidence type="ECO:0000313" key="4">
    <source>
        <dbReference type="Proteomes" id="UP001280121"/>
    </source>
</evidence>